<evidence type="ECO:0000256" key="1">
    <source>
        <dbReference type="ARBA" id="ARBA00022737"/>
    </source>
</evidence>
<reference evidence="3" key="3">
    <citation type="submission" date="2025-09" db="UniProtKB">
        <authorList>
            <consortium name="Ensembl"/>
        </authorList>
    </citation>
    <scope>IDENTIFICATION</scope>
</reference>
<keyword evidence="1" id="KW-0677">Repeat</keyword>
<dbReference type="Gene3D" id="1.10.510.10">
    <property type="entry name" value="Transferase(Phosphotransferase) domain 1"/>
    <property type="match status" value="1"/>
</dbReference>
<evidence type="ECO:0000313" key="3">
    <source>
        <dbReference type="Ensembl" id="ENSGWIP00000037886.1"/>
    </source>
</evidence>
<dbReference type="Ensembl" id="ENSGWIT00000041250.1">
    <property type="protein sequence ID" value="ENSGWIP00000037886.1"/>
    <property type="gene ID" value="ENSGWIG00000019451.1"/>
</dbReference>
<dbReference type="SUPFAM" id="SSF56112">
    <property type="entry name" value="Protein kinase-like (PK-like)"/>
    <property type="match status" value="1"/>
</dbReference>
<sequence>MGTFVTLAEALEARGSPLEEDEVWCLLLTAADALLDISKKGKHLLACYCHHPIDLCMLSPGSVLLSTNGSLAFKSCGRYEDVASFTAPEVQQGLAATTRTAAEKMVVYSLGMTLYWCADFHLPQNQPVQMSAELEGLLLSMCEDIALRRTDLLTVLETCELHHKTAMLPPAERLVRQLIEDVYRNSVSCHRLVRFHFPLVWIVHLCSVFEVYTMLFP</sequence>
<dbReference type="InterPro" id="IPR052074">
    <property type="entry name" value="NonRcpt_TyrProt_Phosphatase"/>
</dbReference>
<dbReference type="PROSITE" id="PS51377">
    <property type="entry name" value="KIND"/>
    <property type="match status" value="1"/>
</dbReference>
<dbReference type="SMART" id="SM00750">
    <property type="entry name" value="KIND"/>
    <property type="match status" value="1"/>
</dbReference>
<name>A0A8C5GZW5_GOUWI</name>
<reference evidence="3" key="1">
    <citation type="submission" date="2020-06" db="EMBL/GenBank/DDBJ databases">
        <authorList>
            <consortium name="Wellcome Sanger Institute Data Sharing"/>
        </authorList>
    </citation>
    <scope>NUCLEOTIDE SEQUENCE [LARGE SCALE GENOMIC DNA]</scope>
</reference>
<organism evidence="3 4">
    <name type="scientific">Gouania willdenowi</name>
    <name type="common">Blunt-snouted clingfish</name>
    <name type="synonym">Lepadogaster willdenowi</name>
    <dbReference type="NCBI Taxonomy" id="441366"/>
    <lineage>
        <taxon>Eukaryota</taxon>
        <taxon>Metazoa</taxon>
        <taxon>Chordata</taxon>
        <taxon>Craniata</taxon>
        <taxon>Vertebrata</taxon>
        <taxon>Euteleostomi</taxon>
        <taxon>Actinopterygii</taxon>
        <taxon>Neopterygii</taxon>
        <taxon>Teleostei</taxon>
        <taxon>Neoteleostei</taxon>
        <taxon>Acanthomorphata</taxon>
        <taxon>Ovalentaria</taxon>
        <taxon>Blenniimorphae</taxon>
        <taxon>Blenniiformes</taxon>
        <taxon>Gobiesocoidei</taxon>
        <taxon>Gobiesocidae</taxon>
        <taxon>Gobiesocinae</taxon>
        <taxon>Gouania</taxon>
    </lineage>
</organism>
<reference evidence="3" key="2">
    <citation type="submission" date="2025-08" db="UniProtKB">
        <authorList>
            <consortium name="Ensembl"/>
        </authorList>
    </citation>
    <scope>IDENTIFICATION</scope>
</reference>
<evidence type="ECO:0000259" key="2">
    <source>
        <dbReference type="PROSITE" id="PS51377"/>
    </source>
</evidence>
<dbReference type="PANTHER" id="PTHR46900">
    <property type="entry name" value="TYROSINE-PROTEIN PHOSPHATASE NON-RECEPTOR TYPE 13"/>
    <property type="match status" value="1"/>
</dbReference>
<feature type="domain" description="KIND" evidence="2">
    <location>
        <begin position="5"/>
        <end position="199"/>
    </location>
</feature>
<accession>A0A8C5GZW5</accession>
<evidence type="ECO:0000313" key="4">
    <source>
        <dbReference type="Proteomes" id="UP000694680"/>
    </source>
</evidence>
<dbReference type="InterPro" id="IPR011019">
    <property type="entry name" value="KIND_dom"/>
</dbReference>
<dbReference type="InterPro" id="IPR011009">
    <property type="entry name" value="Kinase-like_dom_sf"/>
</dbReference>
<dbReference type="PANTHER" id="PTHR46900:SF4">
    <property type="entry name" value="FERM AND PDZ DOMAIN CONTAINING 2"/>
    <property type="match status" value="1"/>
</dbReference>
<dbReference type="AlphaFoldDB" id="A0A8C5GZW5"/>
<keyword evidence="4" id="KW-1185">Reference proteome</keyword>
<dbReference type="Proteomes" id="UP000694680">
    <property type="component" value="Chromosome 19"/>
</dbReference>
<protein>
    <recommendedName>
        <fullName evidence="2">KIND domain-containing protein</fullName>
    </recommendedName>
</protein>
<proteinExistence type="predicted"/>